<feature type="signal peptide" evidence="1">
    <location>
        <begin position="1"/>
        <end position="22"/>
    </location>
</feature>
<gene>
    <name evidence="2" type="ORF">P6N53_01005</name>
</gene>
<keyword evidence="3" id="KW-1185">Reference proteome</keyword>
<organism evidence="2 3">
    <name type="scientific">Desulforamulus aquiferis</name>
    <dbReference type="NCBI Taxonomy" id="1397668"/>
    <lineage>
        <taxon>Bacteria</taxon>
        <taxon>Bacillati</taxon>
        <taxon>Bacillota</taxon>
        <taxon>Clostridia</taxon>
        <taxon>Eubacteriales</taxon>
        <taxon>Peptococcaceae</taxon>
        <taxon>Desulforamulus</taxon>
    </lineage>
</organism>
<reference evidence="2" key="1">
    <citation type="journal article" date="2023" name="J. Hazard. Mater.">
        <title>Anaerobic biodegradation of pyrene and benzo[a]pyrene by a new sulfate-reducing Desulforamulus aquiferis strain DSA.</title>
        <authorList>
            <person name="Zhang Z."/>
            <person name="Sun J."/>
            <person name="Gong X."/>
            <person name="Wang C."/>
            <person name="Wang H."/>
        </authorList>
    </citation>
    <scope>NUCLEOTIDE SEQUENCE</scope>
    <source>
        <strain evidence="2">DSA</strain>
    </source>
</reference>
<evidence type="ECO:0000256" key="1">
    <source>
        <dbReference type="SAM" id="SignalP"/>
    </source>
</evidence>
<protein>
    <submittedName>
        <fullName evidence="2">Uncharacterized protein</fullName>
    </submittedName>
</protein>
<evidence type="ECO:0000313" key="2">
    <source>
        <dbReference type="EMBL" id="MDO7785811.1"/>
    </source>
</evidence>
<reference evidence="2" key="2">
    <citation type="submission" date="2023-03" db="EMBL/GenBank/DDBJ databases">
        <authorList>
            <person name="Zhang Z."/>
        </authorList>
    </citation>
    <scope>NUCLEOTIDE SEQUENCE</scope>
    <source>
        <strain evidence="2">DSA</strain>
    </source>
</reference>
<name>A0AAW7Z9Q8_9FIRM</name>
<comment type="caution">
    <text evidence="2">The sequence shown here is derived from an EMBL/GenBank/DDBJ whole genome shotgun (WGS) entry which is preliminary data.</text>
</comment>
<proteinExistence type="predicted"/>
<dbReference type="AlphaFoldDB" id="A0AAW7Z9Q8"/>
<sequence>MSIRKIVGLIILIYFTTLPAMAEAQVIFDDDFNDTSYIDTIKTSAYVDTANSYVRLPRRTMPNAIAMLKYGEGYAVTSSDGIIISEYDDATGALHDTKIPWLTNTRGLSIRQDNMNLWVIGEDFIQYCQFSGGIYSDDPALKSSGMADVLSVGAIEGTDKAVVLKKSATGKTRITRYSAGAGLTVELDKELDIGEPKALAVVDGTPDIVIVTNTGKYYLMFDDAAQDYVVDPARYASGLTDVASVSANQGGVTVLDNNEGRFLSDNDAGGVQQVLAYSAGVIHGGLAVSIKPGAYDQAFITETGEIRYYVYDDATDSMKRLSDMEKTGIQLSAGYEHPKEYYSKVITTIEPFDEIKLTAENVLPNGTEIKYYISSDAGLTWTEIANGTWTTIPSGTQFVARAVLDTNDNKETPKILRIKMEVSKLELLDLEIRAIAYNKAGQPLPITTFPAVVRAGAEVQFEVTTRGFAQNVYSTFSTGHNVTLIPTNPITSDENTWRGLYTVPPDLEDGSTVGITVTAERGSRQKQLTLDPFIRVEGSVLFEVDLSLKQ</sequence>
<keyword evidence="1" id="KW-0732">Signal</keyword>
<dbReference type="Proteomes" id="UP001172911">
    <property type="component" value="Unassembled WGS sequence"/>
</dbReference>
<dbReference type="EMBL" id="JARPTC010000001">
    <property type="protein sequence ID" value="MDO7785811.1"/>
    <property type="molecule type" value="Genomic_DNA"/>
</dbReference>
<evidence type="ECO:0000313" key="3">
    <source>
        <dbReference type="Proteomes" id="UP001172911"/>
    </source>
</evidence>
<dbReference type="RefSeq" id="WP_304540437.1">
    <property type="nucleotide sequence ID" value="NZ_JARPTC010000001.1"/>
</dbReference>
<accession>A0AAW7Z9Q8</accession>
<feature type="chain" id="PRO_5043767999" evidence="1">
    <location>
        <begin position="23"/>
        <end position="550"/>
    </location>
</feature>